<dbReference type="SUPFAM" id="SSF53659">
    <property type="entry name" value="Isocitrate/Isopropylmalate dehydrogenase-like"/>
    <property type="match status" value="1"/>
</dbReference>
<keyword evidence="4" id="KW-0460">Magnesium</keyword>
<dbReference type="GO" id="GO:0003862">
    <property type="term" value="F:3-isopropylmalate dehydrogenase activity"/>
    <property type="evidence" value="ECO:0007669"/>
    <property type="project" value="InterPro"/>
</dbReference>
<dbReference type="GO" id="GO:0046872">
    <property type="term" value="F:metal ion binding"/>
    <property type="evidence" value="ECO:0007669"/>
    <property type="project" value="UniProtKB-KW"/>
</dbReference>
<keyword evidence="6" id="KW-0520">NAD</keyword>
<dbReference type="PANTHER" id="PTHR11835">
    <property type="entry name" value="DECARBOXYLATING DEHYDROGENASES-ISOCITRATE, ISOPROPYLMALATE, TARTRATE"/>
    <property type="match status" value="1"/>
</dbReference>
<dbReference type="InterPro" id="IPR024084">
    <property type="entry name" value="IsoPropMal-DH-like_dom"/>
</dbReference>
<keyword evidence="9" id="KW-1185">Reference proteome</keyword>
<dbReference type="Gene3D" id="3.40.718.10">
    <property type="entry name" value="Isopropylmalate Dehydrogenase"/>
    <property type="match status" value="1"/>
</dbReference>
<feature type="domain" description="Isopropylmalate dehydrogenase-like" evidence="7">
    <location>
        <begin position="5"/>
        <end position="325"/>
    </location>
</feature>
<evidence type="ECO:0000256" key="2">
    <source>
        <dbReference type="ARBA" id="ARBA00007769"/>
    </source>
</evidence>
<dbReference type="GO" id="GO:0004449">
    <property type="term" value="F:isocitrate dehydrogenase (NAD+) activity"/>
    <property type="evidence" value="ECO:0007669"/>
    <property type="project" value="TreeGrafter"/>
</dbReference>
<dbReference type="NCBIfam" id="TIGR02088">
    <property type="entry name" value="LEU3_arch"/>
    <property type="match status" value="1"/>
</dbReference>
<dbReference type="SMART" id="SM01329">
    <property type="entry name" value="Iso_dh"/>
    <property type="match status" value="1"/>
</dbReference>
<evidence type="ECO:0000256" key="3">
    <source>
        <dbReference type="ARBA" id="ARBA00022723"/>
    </source>
</evidence>
<name>A0A0V8RTV5_PYROC</name>
<protein>
    <recommendedName>
        <fullName evidence="7">Isopropylmalate dehydrogenase-like domain-containing protein</fullName>
    </recommendedName>
</protein>
<dbReference type="InterPro" id="IPR011828">
    <property type="entry name" value="LEU3_arc"/>
</dbReference>
<evidence type="ECO:0000256" key="4">
    <source>
        <dbReference type="ARBA" id="ARBA00022842"/>
    </source>
</evidence>
<keyword evidence="5" id="KW-0560">Oxidoreductase</keyword>
<evidence type="ECO:0000256" key="1">
    <source>
        <dbReference type="ARBA" id="ARBA00001946"/>
    </source>
</evidence>
<keyword evidence="3" id="KW-0479">Metal-binding</keyword>
<evidence type="ECO:0000256" key="5">
    <source>
        <dbReference type="ARBA" id="ARBA00023002"/>
    </source>
</evidence>
<dbReference type="EMBL" id="LNTB01000001">
    <property type="protein sequence ID" value="KSW11500.1"/>
    <property type="molecule type" value="Genomic_DNA"/>
</dbReference>
<dbReference type="PANTHER" id="PTHR11835:SF34">
    <property type="entry name" value="ISOCITRATE DEHYDROGENASE [NAD] SUBUNIT ALPHA, MITOCHONDRIAL"/>
    <property type="match status" value="1"/>
</dbReference>
<reference evidence="8 9" key="1">
    <citation type="submission" date="2015-11" db="EMBL/GenBank/DDBJ databases">
        <title>Genome sequence of Pyrodictium occultum PL-19, a marine hyperthermophilic archaeon isolated from Volcano, Italy.</title>
        <authorList>
            <person name="Utturkar S."/>
            <person name="Huber H."/>
            <person name="Leptihn S."/>
            <person name="Brown S."/>
            <person name="Stetter K.O."/>
            <person name="Podar M."/>
        </authorList>
    </citation>
    <scope>NUCLEOTIDE SEQUENCE [LARGE SCALE GENOMIC DNA]</scope>
    <source>
        <strain evidence="8 9">PL-19</strain>
    </source>
</reference>
<dbReference type="GO" id="GO:0051287">
    <property type="term" value="F:NAD binding"/>
    <property type="evidence" value="ECO:0007669"/>
    <property type="project" value="InterPro"/>
</dbReference>
<comment type="caution">
    <text evidence="8">The sequence shown here is derived from an EMBL/GenBank/DDBJ whole genome shotgun (WGS) entry which is preliminary data.</text>
</comment>
<evidence type="ECO:0000259" key="7">
    <source>
        <dbReference type="SMART" id="SM01329"/>
    </source>
</evidence>
<dbReference type="Pfam" id="PF00180">
    <property type="entry name" value="Iso_dh"/>
    <property type="match status" value="1"/>
</dbReference>
<organism evidence="8 9">
    <name type="scientific">Pyrodictium occultum</name>
    <dbReference type="NCBI Taxonomy" id="2309"/>
    <lineage>
        <taxon>Archaea</taxon>
        <taxon>Thermoproteota</taxon>
        <taxon>Thermoprotei</taxon>
        <taxon>Desulfurococcales</taxon>
        <taxon>Pyrodictiaceae</taxon>
        <taxon>Pyrodictium</taxon>
    </lineage>
</organism>
<evidence type="ECO:0000313" key="9">
    <source>
        <dbReference type="Proteomes" id="UP000053352"/>
    </source>
</evidence>
<comment type="similarity">
    <text evidence="2">Belongs to the isocitrate and isopropylmalate dehydrogenases family.</text>
</comment>
<dbReference type="RefSeq" id="WP_058370175.1">
    <property type="nucleotide sequence ID" value="NZ_LNTB01000001.1"/>
</dbReference>
<evidence type="ECO:0000313" key="8">
    <source>
        <dbReference type="EMBL" id="KSW11500.1"/>
    </source>
</evidence>
<dbReference type="GO" id="GO:0009098">
    <property type="term" value="P:L-leucine biosynthetic process"/>
    <property type="evidence" value="ECO:0007669"/>
    <property type="project" value="InterPro"/>
</dbReference>
<comment type="cofactor">
    <cofactor evidence="1">
        <name>Mg(2+)</name>
        <dbReference type="ChEBI" id="CHEBI:18420"/>
    </cofactor>
</comment>
<dbReference type="AlphaFoldDB" id="A0A0V8RTV5"/>
<dbReference type="Proteomes" id="UP000053352">
    <property type="component" value="Unassembled WGS sequence"/>
</dbReference>
<dbReference type="STRING" id="2309.CF15_01245"/>
<dbReference type="OrthoDB" id="23624at2157"/>
<proteinExistence type="inferred from homology"/>
<gene>
    <name evidence="8" type="ORF">CF15_01245</name>
</gene>
<dbReference type="GO" id="GO:0006102">
    <property type="term" value="P:isocitrate metabolic process"/>
    <property type="evidence" value="ECO:0007669"/>
    <property type="project" value="TreeGrafter"/>
</dbReference>
<accession>A0A0V8RTV5</accession>
<dbReference type="GO" id="GO:0006099">
    <property type="term" value="P:tricarboxylic acid cycle"/>
    <property type="evidence" value="ECO:0007669"/>
    <property type="project" value="TreeGrafter"/>
</dbReference>
<evidence type="ECO:0000256" key="6">
    <source>
        <dbReference type="ARBA" id="ARBA00023027"/>
    </source>
</evidence>
<sequence length="330" mass="35327">MAPPRVLVIPGDGIGPEITRATMHVLERVMDRYGVELEMRYAEAGDTAAEKYGEPLPRETLALAKNWADVVLKGPVGETAGIVVVGLRRELGVYANIRPARSLPGVASVAPIDLVIVRENLEDVYAGIEFSVPGAAFAVKVVTEAETRRVARIAARYARARSGRVTIVHKANVLRVADGLFRSVARKVLEEEGVEVDEMYVDAAAMEMVRNPTRFDVVLTMNQYGDILSDLAAQVAGGIGLAPSANLGDEKALFEPVHGAAWDIAGKGIANPTAMILSAAMMLRHLGYQEAALAVERAVEQALEEGYSTPDLGGSLTTMEYAKAVTEFLG</sequence>